<evidence type="ECO:0008006" key="3">
    <source>
        <dbReference type="Google" id="ProtNLM"/>
    </source>
</evidence>
<evidence type="ECO:0000313" key="2">
    <source>
        <dbReference type="Proteomes" id="UP001348397"/>
    </source>
</evidence>
<reference evidence="1 2" key="1">
    <citation type="submission" date="2024-01" db="EMBL/GenBank/DDBJ databases">
        <title>Chryseobacterium sp. T9W2-O.</title>
        <authorList>
            <person name="Maltman C."/>
        </authorList>
    </citation>
    <scope>NUCLEOTIDE SEQUENCE [LARGE SCALE GENOMIC DNA]</scope>
    <source>
        <strain evidence="1 2">T9W2-O</strain>
    </source>
</reference>
<sequence length="56" mass="6428">MKLTDVTSENISKIKKDKKNPDKFYISTSGNSYESDYSAEYKNGKWKLEMFGGIVI</sequence>
<evidence type="ECO:0000313" key="1">
    <source>
        <dbReference type="EMBL" id="MEC3877520.1"/>
    </source>
</evidence>
<comment type="caution">
    <text evidence="1">The sequence shown here is derived from an EMBL/GenBank/DDBJ whole genome shotgun (WGS) entry which is preliminary data.</text>
</comment>
<organism evidence="1 2">
    <name type="scientific">Chryseobacterium salviniae</name>
    <dbReference type="NCBI Taxonomy" id="3101750"/>
    <lineage>
        <taxon>Bacteria</taxon>
        <taxon>Pseudomonadati</taxon>
        <taxon>Bacteroidota</taxon>
        <taxon>Flavobacteriia</taxon>
        <taxon>Flavobacteriales</taxon>
        <taxon>Weeksellaceae</taxon>
        <taxon>Chryseobacterium group</taxon>
        <taxon>Chryseobacterium</taxon>
    </lineage>
</organism>
<dbReference type="EMBL" id="JAYLAA010000058">
    <property type="protein sequence ID" value="MEC3877520.1"/>
    <property type="molecule type" value="Genomic_DNA"/>
</dbReference>
<dbReference type="Proteomes" id="UP001348397">
    <property type="component" value="Unassembled WGS sequence"/>
</dbReference>
<keyword evidence="2" id="KW-1185">Reference proteome</keyword>
<gene>
    <name evidence="1" type="ORF">SOP96_17515</name>
</gene>
<accession>A0ABU6HWT5</accession>
<proteinExistence type="predicted"/>
<name>A0ABU6HWT5_9FLAO</name>
<protein>
    <recommendedName>
        <fullName evidence="3">Peptide modification target, TIGR04139 family</fullName>
    </recommendedName>
</protein>
<dbReference type="RefSeq" id="WP_326322189.1">
    <property type="nucleotide sequence ID" value="NZ_JAYLAA010000058.1"/>
</dbReference>